<accession>A0A147F5M9</accession>
<comment type="caution">
    <text evidence="1">The sequence shown here is derived from an EMBL/GenBank/DDBJ whole genome shotgun (WGS) entry which is preliminary data.</text>
</comment>
<dbReference type="PATRIC" id="fig|2033.7.peg.3453"/>
<dbReference type="Pfam" id="PF20117">
    <property type="entry name" value="DUF6507"/>
    <property type="match status" value="1"/>
</dbReference>
<dbReference type="InterPro" id="IPR045436">
    <property type="entry name" value="DUF6507"/>
</dbReference>
<sequence length="104" mass="11066">MTWSIDPAQARAVCRATDEHAQAIDDVVTATANAFDAAQTAVGDGETSTALSEVAADPFLIRLAALRRHVSTVTETTESVISFYEQADYDMAARTQSTMSGVQP</sequence>
<organism evidence="1 2">
    <name type="scientific">Microbacterium testaceum</name>
    <name type="common">Aureobacterium testaceum</name>
    <name type="synonym">Brevibacterium testaceum</name>
    <dbReference type="NCBI Taxonomy" id="2033"/>
    <lineage>
        <taxon>Bacteria</taxon>
        <taxon>Bacillati</taxon>
        <taxon>Actinomycetota</taxon>
        <taxon>Actinomycetes</taxon>
        <taxon>Micrococcales</taxon>
        <taxon>Microbacteriaceae</taxon>
        <taxon>Microbacterium</taxon>
    </lineage>
</organism>
<evidence type="ECO:0000313" key="1">
    <source>
        <dbReference type="EMBL" id="KTS09568.1"/>
    </source>
</evidence>
<dbReference type="RefSeq" id="WP_058614659.1">
    <property type="nucleotide sequence ID" value="NZ_LDRV01000085.1"/>
</dbReference>
<proteinExistence type="predicted"/>
<reference evidence="1 2" key="1">
    <citation type="journal article" date="2016" name="Front. Microbiol.">
        <title>Genomic Resource of Rice Seed Associated Bacteria.</title>
        <authorList>
            <person name="Midha S."/>
            <person name="Bansal K."/>
            <person name="Sharma S."/>
            <person name="Kumar N."/>
            <person name="Patil P.P."/>
            <person name="Chaudhry V."/>
            <person name="Patil P.B."/>
        </authorList>
    </citation>
    <scope>NUCLEOTIDE SEQUENCE [LARGE SCALE GENOMIC DNA]</scope>
    <source>
        <strain evidence="1 2">RSA3</strain>
    </source>
</reference>
<protein>
    <submittedName>
        <fullName evidence="1">Uncharacterized protein</fullName>
    </submittedName>
</protein>
<evidence type="ECO:0000313" key="2">
    <source>
        <dbReference type="Proteomes" id="UP000072189"/>
    </source>
</evidence>
<dbReference type="AlphaFoldDB" id="A0A147F5M9"/>
<gene>
    <name evidence="1" type="ORF">RSA3_13230</name>
</gene>
<dbReference type="Proteomes" id="UP000072189">
    <property type="component" value="Unassembled WGS sequence"/>
</dbReference>
<name>A0A147F5M9_MICTE</name>
<dbReference type="EMBL" id="LDRV01000085">
    <property type="protein sequence ID" value="KTS09568.1"/>
    <property type="molecule type" value="Genomic_DNA"/>
</dbReference>